<feature type="compositionally biased region" description="Basic and acidic residues" evidence="1">
    <location>
        <begin position="1"/>
        <end position="14"/>
    </location>
</feature>
<evidence type="ECO:0008006" key="4">
    <source>
        <dbReference type="Google" id="ProtNLM"/>
    </source>
</evidence>
<dbReference type="Proteomes" id="UP000324800">
    <property type="component" value="Unassembled WGS sequence"/>
</dbReference>
<dbReference type="Gene3D" id="3.30.40.10">
    <property type="entry name" value="Zinc/RING finger domain, C3HC4 (zinc finger)"/>
    <property type="match status" value="1"/>
</dbReference>
<dbReference type="InterPro" id="IPR013083">
    <property type="entry name" value="Znf_RING/FYVE/PHD"/>
</dbReference>
<accession>A0A5J4TA69</accession>
<dbReference type="AlphaFoldDB" id="A0A5J4TA69"/>
<dbReference type="SUPFAM" id="SSF57850">
    <property type="entry name" value="RING/U-box"/>
    <property type="match status" value="1"/>
</dbReference>
<feature type="non-terminal residue" evidence="2">
    <location>
        <position position="147"/>
    </location>
</feature>
<organism evidence="2 3">
    <name type="scientific">Streblomastix strix</name>
    <dbReference type="NCBI Taxonomy" id="222440"/>
    <lineage>
        <taxon>Eukaryota</taxon>
        <taxon>Metamonada</taxon>
        <taxon>Preaxostyla</taxon>
        <taxon>Oxymonadida</taxon>
        <taxon>Streblomastigidae</taxon>
        <taxon>Streblomastix</taxon>
    </lineage>
</organism>
<sequence length="147" mass="17035">MQLGKERLDYERNSKSPSDQGQIQKKDSQEIIRAVSPQQQKSSSPSHLSKIIHRVSKDIDSQIQHLLPSPPAGVTQDEIKKLEDEHIICSLDKKTMTRPVLAPNRKYYNYDTLLDYLYKNKMHLPINGIEIELKDLIESEDVRRNVK</sequence>
<gene>
    <name evidence="2" type="ORF">EZS28_049750</name>
</gene>
<feature type="compositionally biased region" description="Low complexity" evidence="1">
    <location>
        <begin position="36"/>
        <end position="49"/>
    </location>
</feature>
<protein>
    <recommendedName>
        <fullName evidence="4">U-box domain-containing protein</fullName>
    </recommendedName>
</protein>
<feature type="region of interest" description="Disordered" evidence="1">
    <location>
        <begin position="1"/>
        <end position="49"/>
    </location>
</feature>
<comment type="caution">
    <text evidence="2">The sequence shown here is derived from an EMBL/GenBank/DDBJ whole genome shotgun (WGS) entry which is preliminary data.</text>
</comment>
<reference evidence="2 3" key="1">
    <citation type="submission" date="2019-03" db="EMBL/GenBank/DDBJ databases">
        <title>Single cell metagenomics reveals metabolic interactions within the superorganism composed of flagellate Streblomastix strix and complex community of Bacteroidetes bacteria on its surface.</title>
        <authorList>
            <person name="Treitli S.C."/>
            <person name="Kolisko M."/>
            <person name="Husnik F."/>
            <person name="Keeling P."/>
            <person name="Hampl V."/>
        </authorList>
    </citation>
    <scope>NUCLEOTIDE SEQUENCE [LARGE SCALE GENOMIC DNA]</scope>
    <source>
        <strain evidence="2">ST1C</strain>
    </source>
</reference>
<proteinExistence type="predicted"/>
<evidence type="ECO:0000313" key="2">
    <source>
        <dbReference type="EMBL" id="KAA6354723.1"/>
    </source>
</evidence>
<evidence type="ECO:0000313" key="3">
    <source>
        <dbReference type="Proteomes" id="UP000324800"/>
    </source>
</evidence>
<dbReference type="EMBL" id="SNRW01035810">
    <property type="protein sequence ID" value="KAA6354723.1"/>
    <property type="molecule type" value="Genomic_DNA"/>
</dbReference>
<name>A0A5J4TA69_9EUKA</name>
<evidence type="ECO:0000256" key="1">
    <source>
        <dbReference type="SAM" id="MobiDB-lite"/>
    </source>
</evidence>